<accession>A0A0A9CG77</accession>
<reference evidence="1" key="1">
    <citation type="submission" date="2014-09" db="EMBL/GenBank/DDBJ databases">
        <authorList>
            <person name="Magalhaes I.L.F."/>
            <person name="Oliveira U."/>
            <person name="Santos F.R."/>
            <person name="Vidigal T.H.D.A."/>
            <person name="Brescovit A.D."/>
            <person name="Santos A.J."/>
        </authorList>
    </citation>
    <scope>NUCLEOTIDE SEQUENCE</scope>
    <source>
        <tissue evidence="1">Shoot tissue taken approximately 20 cm above the soil surface</tissue>
    </source>
</reference>
<dbReference type="EMBL" id="GBRH01224432">
    <property type="protein sequence ID" value="JAD73463.1"/>
    <property type="molecule type" value="Transcribed_RNA"/>
</dbReference>
<proteinExistence type="predicted"/>
<dbReference type="AlphaFoldDB" id="A0A0A9CG77"/>
<evidence type="ECO:0000313" key="1">
    <source>
        <dbReference type="EMBL" id="JAD73463.1"/>
    </source>
</evidence>
<sequence>MLCGSAAQLHWHVDMAIGSCGCGSGRS</sequence>
<name>A0A0A9CG77_ARUDO</name>
<reference evidence="1" key="2">
    <citation type="journal article" date="2015" name="Data Brief">
        <title>Shoot transcriptome of the giant reed, Arundo donax.</title>
        <authorList>
            <person name="Barrero R.A."/>
            <person name="Guerrero F.D."/>
            <person name="Moolhuijzen P."/>
            <person name="Goolsby J.A."/>
            <person name="Tidwell J."/>
            <person name="Bellgard S.E."/>
            <person name="Bellgard M.I."/>
        </authorList>
    </citation>
    <scope>NUCLEOTIDE SEQUENCE</scope>
    <source>
        <tissue evidence="1">Shoot tissue taken approximately 20 cm above the soil surface</tissue>
    </source>
</reference>
<protein>
    <submittedName>
        <fullName evidence="1">Uncharacterized protein</fullName>
    </submittedName>
</protein>
<organism evidence="1">
    <name type="scientific">Arundo donax</name>
    <name type="common">Giant reed</name>
    <name type="synonym">Donax arundinaceus</name>
    <dbReference type="NCBI Taxonomy" id="35708"/>
    <lineage>
        <taxon>Eukaryota</taxon>
        <taxon>Viridiplantae</taxon>
        <taxon>Streptophyta</taxon>
        <taxon>Embryophyta</taxon>
        <taxon>Tracheophyta</taxon>
        <taxon>Spermatophyta</taxon>
        <taxon>Magnoliopsida</taxon>
        <taxon>Liliopsida</taxon>
        <taxon>Poales</taxon>
        <taxon>Poaceae</taxon>
        <taxon>PACMAD clade</taxon>
        <taxon>Arundinoideae</taxon>
        <taxon>Arundineae</taxon>
        <taxon>Arundo</taxon>
    </lineage>
</organism>